<dbReference type="InterPro" id="IPR025347">
    <property type="entry name" value="DUF4251"/>
</dbReference>
<protein>
    <recommendedName>
        <fullName evidence="3">DUF4251 domain-containing protein</fullName>
    </recommendedName>
</protein>
<gene>
    <name evidence="1" type="ORF">BA92_07700</name>
</gene>
<dbReference type="RefSeq" id="WP_041505114.1">
    <property type="nucleotide sequence ID" value="NZ_JPIU01000038.1"/>
</dbReference>
<dbReference type="Gene3D" id="2.40.128.410">
    <property type="match status" value="1"/>
</dbReference>
<accession>A0A0C3RH13</accession>
<reference evidence="1 2" key="1">
    <citation type="submission" date="2014-07" db="EMBL/GenBank/DDBJ databases">
        <title>Porphyromonadaceae bacterium OUH 308042 = ATCC BAA-2681 = DSM 28342 draft genome.</title>
        <authorList>
            <person name="Sydenham T.V."/>
            <person name="Hasman H."/>
            <person name="Justensen U.S."/>
        </authorList>
    </citation>
    <scope>NUCLEOTIDE SEQUENCE [LARGE SCALE GENOMIC DNA]</scope>
    <source>
        <strain evidence="1 2">OUH 308042</strain>
    </source>
</reference>
<evidence type="ECO:0000313" key="1">
    <source>
        <dbReference type="EMBL" id="KIO44894.1"/>
    </source>
</evidence>
<dbReference type="Proteomes" id="UP000031980">
    <property type="component" value="Unassembled WGS sequence"/>
</dbReference>
<evidence type="ECO:0008006" key="3">
    <source>
        <dbReference type="Google" id="ProtNLM"/>
    </source>
</evidence>
<evidence type="ECO:0000313" key="2">
    <source>
        <dbReference type="Proteomes" id="UP000031980"/>
    </source>
</evidence>
<organism evidence="1 2">
    <name type="scientific">Sanguibacteroides justesenii</name>
    <dbReference type="NCBI Taxonomy" id="1547597"/>
    <lineage>
        <taxon>Bacteria</taxon>
        <taxon>Pseudomonadati</taxon>
        <taxon>Bacteroidota</taxon>
        <taxon>Bacteroidia</taxon>
        <taxon>Bacteroidales</taxon>
        <taxon>Porphyromonadaceae</taxon>
        <taxon>Sanguibacteroides</taxon>
    </lineage>
</organism>
<dbReference type="AlphaFoldDB" id="A0A0C3RH13"/>
<comment type="caution">
    <text evidence="1">The sequence shown here is derived from an EMBL/GenBank/DDBJ whole genome shotgun (WGS) entry which is preliminary data.</text>
</comment>
<name>A0A0C3RH13_9PORP</name>
<keyword evidence="2" id="KW-1185">Reference proteome</keyword>
<proteinExistence type="predicted"/>
<sequence length="197" mass="22805">MKNYLPFIFIAILLYSFPSISSGQKRSARFEAEFQKTFQIVNSDRFMIRFFIATPTGQTFVATPSEGPNVTIDPEQCYLEIQDSLVSGRLPYFGNGSHWVPRPGQDSLRFNYILFSRTVKILPRGNKKSIAYQISILTKDNILFLHMDIRYDGTCYLYYNDQKRYPISYTGNIYPLEKKEQHPLNTASPSENQAKKI</sequence>
<dbReference type="EMBL" id="JPIU01000038">
    <property type="protein sequence ID" value="KIO44894.1"/>
    <property type="molecule type" value="Genomic_DNA"/>
</dbReference>
<dbReference type="Pfam" id="PF14059">
    <property type="entry name" value="DUF4251"/>
    <property type="match status" value="1"/>
</dbReference>